<gene>
    <name evidence="2" type="ORF">MQC88_11410</name>
</gene>
<protein>
    <submittedName>
        <fullName evidence="2">Uncharacterized protein</fullName>
    </submittedName>
</protein>
<keyword evidence="1" id="KW-0812">Transmembrane</keyword>
<keyword evidence="3" id="KW-1185">Reference proteome</keyword>
<evidence type="ECO:0000313" key="3">
    <source>
        <dbReference type="Proteomes" id="UP001165423"/>
    </source>
</evidence>
<keyword evidence="1" id="KW-1133">Transmembrane helix</keyword>
<proteinExistence type="predicted"/>
<dbReference type="RefSeq" id="WP_243322155.1">
    <property type="nucleotide sequence ID" value="NZ_JALGCL010000004.1"/>
</dbReference>
<comment type="caution">
    <text evidence="2">The sequence shown here is derived from an EMBL/GenBank/DDBJ whole genome shotgun (WGS) entry which is preliminary data.</text>
</comment>
<evidence type="ECO:0000256" key="1">
    <source>
        <dbReference type="SAM" id="Phobius"/>
    </source>
</evidence>
<dbReference type="EMBL" id="JALGCL010000004">
    <property type="protein sequence ID" value="MCJ0826550.1"/>
    <property type="molecule type" value="Genomic_DNA"/>
</dbReference>
<evidence type="ECO:0000313" key="2">
    <source>
        <dbReference type="EMBL" id="MCJ0826550.1"/>
    </source>
</evidence>
<organism evidence="2 3">
    <name type="scientific">Cognatiluteimonas sedimenti</name>
    <dbReference type="NCBI Taxonomy" id="2927791"/>
    <lineage>
        <taxon>Bacteria</taxon>
        <taxon>Pseudomonadati</taxon>
        <taxon>Pseudomonadota</taxon>
        <taxon>Gammaproteobacteria</taxon>
        <taxon>Lysobacterales</taxon>
        <taxon>Lysobacteraceae</taxon>
        <taxon>Cognatiluteimonas</taxon>
    </lineage>
</organism>
<keyword evidence="1" id="KW-0472">Membrane</keyword>
<feature type="transmembrane region" description="Helical" evidence="1">
    <location>
        <begin position="38"/>
        <end position="57"/>
    </location>
</feature>
<dbReference type="Proteomes" id="UP001165423">
    <property type="component" value="Unassembled WGS sequence"/>
</dbReference>
<name>A0ABT0A6H8_9GAMM</name>
<accession>A0ABT0A6H8</accession>
<sequence length="249" mass="27504">MEMARDSRLIPASTFFVLGAAVATLVLASIVEDNTLQLLINLVVTPVATLAAAYAGARIAFGFQSKKDHENEISQNVRAANTTIFQLVRFAYLFHVIEKQYIAEHRNNQARHFQIDAGMEYGIEELHINFDSLAFLFNSPKPDLLRTLAAVQLEINATVGVIRQRQHWHVEKFQVAMDSVPVGVALTSNEVEALVGERIAITLKKQTDDIIEGVDASIAGLRSHIDNLRDVVKAMYPAHGVVFLQAPSS</sequence>
<reference evidence="2 3" key="1">
    <citation type="submission" date="2022-03" db="EMBL/GenBank/DDBJ databases">
        <title>Luteimonas soily sp. nov., a novel bacterium isolated from the soil.</title>
        <authorList>
            <person name="Zhang X."/>
        </authorList>
    </citation>
    <scope>NUCLEOTIDE SEQUENCE [LARGE SCALE GENOMIC DNA]</scope>
    <source>
        <strain evidence="2 3">50</strain>
    </source>
</reference>